<evidence type="ECO:0000313" key="2">
    <source>
        <dbReference type="Proteomes" id="UP000789860"/>
    </source>
</evidence>
<protein>
    <submittedName>
        <fullName evidence="1">6013_t:CDS:1</fullName>
    </submittedName>
</protein>
<accession>A0ACA9KZH2</accession>
<comment type="caution">
    <text evidence="1">The sequence shown here is derived from an EMBL/GenBank/DDBJ whole genome shotgun (WGS) entry which is preliminary data.</text>
</comment>
<reference evidence="1" key="1">
    <citation type="submission" date="2021-06" db="EMBL/GenBank/DDBJ databases">
        <authorList>
            <person name="Kallberg Y."/>
            <person name="Tangrot J."/>
            <person name="Rosling A."/>
        </authorList>
    </citation>
    <scope>NUCLEOTIDE SEQUENCE</scope>
    <source>
        <strain evidence="1">AU212A</strain>
    </source>
</reference>
<evidence type="ECO:0000313" key="1">
    <source>
        <dbReference type="EMBL" id="CAG8502496.1"/>
    </source>
</evidence>
<keyword evidence="2" id="KW-1185">Reference proteome</keyword>
<gene>
    <name evidence="1" type="ORF">SCALOS_LOCUS3305</name>
</gene>
<proteinExistence type="predicted"/>
<dbReference type="Proteomes" id="UP000789860">
    <property type="component" value="Unassembled WGS sequence"/>
</dbReference>
<organism evidence="1 2">
    <name type="scientific">Scutellospora calospora</name>
    <dbReference type="NCBI Taxonomy" id="85575"/>
    <lineage>
        <taxon>Eukaryota</taxon>
        <taxon>Fungi</taxon>
        <taxon>Fungi incertae sedis</taxon>
        <taxon>Mucoromycota</taxon>
        <taxon>Glomeromycotina</taxon>
        <taxon>Glomeromycetes</taxon>
        <taxon>Diversisporales</taxon>
        <taxon>Gigasporaceae</taxon>
        <taxon>Scutellospora</taxon>
    </lineage>
</organism>
<dbReference type="EMBL" id="CAJVPM010003530">
    <property type="protein sequence ID" value="CAG8502496.1"/>
    <property type="molecule type" value="Genomic_DNA"/>
</dbReference>
<name>A0ACA9KZH2_9GLOM</name>
<feature type="non-terminal residue" evidence="1">
    <location>
        <position position="1"/>
    </location>
</feature>
<sequence>TQFNYKIHNNGNSWKVYTCRLTKHNESSTRKEGIPSEKRRKTKVRPADQCSAKIKVFHLVTDQVVWVEQYSNSPDHAHTLEDSEKLKRSKAVRVLVEREAVKNYLSPAITSAIKEYATVNLGLGKSIKELRCKEVANIKYKVRESQNAPLISNSQLIVDHTWGFVFAYKNQLEKLQHFGWLTLLDSTHKTNRHDWRLFSLYIRDGHGCWNISAYFFVSKEDSSTVAEALKIIKRLGCNWKLRYFLIDQSSIESNAITLAFPGLQAGEQECSTIFCTVYVMRTWMSKVYEVKTRNEMIRAMHKQTKIGCEEVVQQAADKCPIPTIQRYIVRNYKKNTHQWALWACQHSPLLMQVTSTNPIESYHSELKRTTSPHHGLIGTCHNIVAVDAKKWSDAEYVAFEFRTKRILAFGVDYEILNEVHKFPYPIQKMVIDEIFAVAKRLEKELVEIEVPEKSEAEKAAENRCMIVNKLMEQVRDIY</sequence>